<evidence type="ECO:0000313" key="3">
    <source>
        <dbReference type="Proteomes" id="UP001519289"/>
    </source>
</evidence>
<keyword evidence="1" id="KW-0472">Membrane</keyword>
<reference evidence="2 3" key="1">
    <citation type="submission" date="2021-03" db="EMBL/GenBank/DDBJ databases">
        <title>Genomic Encyclopedia of Type Strains, Phase IV (KMG-IV): sequencing the most valuable type-strain genomes for metagenomic binning, comparative biology and taxonomic classification.</title>
        <authorList>
            <person name="Goeker M."/>
        </authorList>
    </citation>
    <scope>NUCLEOTIDE SEQUENCE [LARGE SCALE GENOMIC DNA]</scope>
    <source>
        <strain evidence="2 3">DSM 27138</strain>
    </source>
</reference>
<evidence type="ECO:0000313" key="2">
    <source>
        <dbReference type="EMBL" id="MBP2019629.1"/>
    </source>
</evidence>
<dbReference type="Proteomes" id="UP001519289">
    <property type="component" value="Unassembled WGS sequence"/>
</dbReference>
<feature type="transmembrane region" description="Helical" evidence="1">
    <location>
        <begin position="87"/>
        <end position="105"/>
    </location>
</feature>
<comment type="caution">
    <text evidence="2">The sequence shown here is derived from an EMBL/GenBank/DDBJ whole genome shotgun (WGS) entry which is preliminary data.</text>
</comment>
<keyword evidence="1" id="KW-1133">Transmembrane helix</keyword>
<protein>
    <submittedName>
        <fullName evidence="2">Membrane protein</fullName>
    </submittedName>
</protein>
<dbReference type="InterPro" id="IPR012861">
    <property type="entry name" value="DUF1634"/>
</dbReference>
<keyword evidence="3" id="KW-1185">Reference proteome</keyword>
<gene>
    <name evidence="2" type="ORF">J2Z79_003071</name>
</gene>
<feature type="transmembrane region" description="Helical" evidence="1">
    <location>
        <begin position="59"/>
        <end position="80"/>
    </location>
</feature>
<name>A0ABS4JVU4_9FIRM</name>
<proteinExistence type="predicted"/>
<dbReference type="RefSeq" id="WP_209467734.1">
    <property type="nucleotide sequence ID" value="NZ_JAGGLG010000032.1"/>
</dbReference>
<sequence length="108" mass="11373">MDTTRTQEPSVSREVEQVELAVSRLLRLGTGASAALIAAGLLLLLFATSAGIGPALVTAGLITLVCTPLLRVTAAMVIYLKLGDRTYALICLSVLLFVFIGFLLGETH</sequence>
<feature type="transmembrane region" description="Helical" evidence="1">
    <location>
        <begin position="34"/>
        <end position="53"/>
    </location>
</feature>
<keyword evidence="1" id="KW-0812">Transmembrane</keyword>
<dbReference type="Pfam" id="PF07843">
    <property type="entry name" value="DUF1634"/>
    <property type="match status" value="1"/>
</dbReference>
<accession>A0ABS4JVU4</accession>
<organism evidence="2 3">
    <name type="scientific">Symbiobacterium terraclitae</name>
    <dbReference type="NCBI Taxonomy" id="557451"/>
    <lineage>
        <taxon>Bacteria</taxon>
        <taxon>Bacillati</taxon>
        <taxon>Bacillota</taxon>
        <taxon>Clostridia</taxon>
        <taxon>Eubacteriales</taxon>
        <taxon>Symbiobacteriaceae</taxon>
        <taxon>Symbiobacterium</taxon>
    </lineage>
</organism>
<dbReference type="EMBL" id="JAGGLG010000032">
    <property type="protein sequence ID" value="MBP2019629.1"/>
    <property type="molecule type" value="Genomic_DNA"/>
</dbReference>
<evidence type="ECO:0000256" key="1">
    <source>
        <dbReference type="SAM" id="Phobius"/>
    </source>
</evidence>